<dbReference type="Pfam" id="PF00990">
    <property type="entry name" value="GGDEF"/>
    <property type="match status" value="1"/>
</dbReference>
<dbReference type="PANTHER" id="PTHR45138:SF9">
    <property type="entry name" value="DIGUANYLATE CYCLASE DGCM-RELATED"/>
    <property type="match status" value="1"/>
</dbReference>
<keyword evidence="1" id="KW-0472">Membrane</keyword>
<dbReference type="InterPro" id="IPR000014">
    <property type="entry name" value="PAS"/>
</dbReference>
<dbReference type="Pfam" id="PF16927">
    <property type="entry name" value="HisKA_7TM"/>
    <property type="match status" value="1"/>
</dbReference>
<dbReference type="InterPro" id="IPR031621">
    <property type="entry name" value="HisKA_7TM"/>
</dbReference>
<dbReference type="EMBL" id="JAOQIO010000103">
    <property type="protein sequence ID" value="MCU6796465.1"/>
    <property type="molecule type" value="Genomic_DNA"/>
</dbReference>
<feature type="transmembrane region" description="Helical" evidence="1">
    <location>
        <begin position="100"/>
        <end position="118"/>
    </location>
</feature>
<evidence type="ECO:0000259" key="2">
    <source>
        <dbReference type="PROSITE" id="PS50112"/>
    </source>
</evidence>
<sequence length="520" mass="58397">MTTAATGYITVTIFSAILNLLLTLYIIKKISKTPLSRAYLLLCGFCSLYAFTYAGELASDSLHQMINWIKLEYLFVPFLLPLCLLITIEYTHMGRLLKRSWLWALFVIPSLTVILQLSNDRHGLYFSSIELYTHGPFPVSDVQLGPWFFFDAAYSCTCFVVCIIILFLQWKRASLIFRKQIAAMAITFTIPLLSASLYFTDIVPYGIDVTPASMSLTCLLIGIAIFSFRMFSLTPIAIQAVFESMRDGILVLDEEGRIVRYNQAAFKVIPLLTPAIIGTSADGLIPGLSVKQITTEPSRLITEYDTEVHIGGLIVHYQVRISPILENTAEHHVGVIVSLIDITERIQLLQRLQKLAAIDGLTGIYNRSQFIHACEQQLQQVNRQQEPAVLLLFDIDHFKQVNDSYGHEAGDIALQHVAKVSQRQLRTSDLFGRYGGEEFILWLPRTTKSAALELAEALRSTIEESPVQYNGAHIPLTASFGLAELLPDNQLNQLIREADDALYAAKREGRNRVKVRTSTL</sequence>
<dbReference type="InterPro" id="IPR000160">
    <property type="entry name" value="GGDEF_dom"/>
</dbReference>
<dbReference type="PANTHER" id="PTHR45138">
    <property type="entry name" value="REGULATORY COMPONENTS OF SENSORY TRANSDUCTION SYSTEM"/>
    <property type="match status" value="1"/>
</dbReference>
<evidence type="ECO:0000313" key="5">
    <source>
        <dbReference type="Proteomes" id="UP001652445"/>
    </source>
</evidence>
<comment type="caution">
    <text evidence="4">The sequence shown here is derived from an EMBL/GenBank/DDBJ whole genome shotgun (WGS) entry which is preliminary data.</text>
</comment>
<feature type="transmembrane region" description="Helical" evidence="1">
    <location>
        <begin position="71"/>
        <end position="88"/>
    </location>
</feature>
<organism evidence="4 5">
    <name type="scientific">Paenibacillus baimaensis</name>
    <dbReference type="NCBI Taxonomy" id="2982185"/>
    <lineage>
        <taxon>Bacteria</taxon>
        <taxon>Bacillati</taxon>
        <taxon>Bacillota</taxon>
        <taxon>Bacilli</taxon>
        <taxon>Bacillales</taxon>
        <taxon>Paenibacillaceae</taxon>
        <taxon>Paenibacillus</taxon>
    </lineage>
</organism>
<dbReference type="SUPFAM" id="SSF55073">
    <property type="entry name" value="Nucleotide cyclase"/>
    <property type="match status" value="1"/>
</dbReference>
<dbReference type="Proteomes" id="UP001652445">
    <property type="component" value="Unassembled WGS sequence"/>
</dbReference>
<dbReference type="SMART" id="SM00267">
    <property type="entry name" value="GGDEF"/>
    <property type="match status" value="1"/>
</dbReference>
<proteinExistence type="predicted"/>
<feature type="transmembrane region" description="Helical" evidence="1">
    <location>
        <begin position="39"/>
        <end position="59"/>
    </location>
</feature>
<dbReference type="RefSeq" id="WP_262687284.1">
    <property type="nucleotide sequence ID" value="NZ_JAOQIO010000103.1"/>
</dbReference>
<dbReference type="InterPro" id="IPR043128">
    <property type="entry name" value="Rev_trsase/Diguanyl_cyclase"/>
</dbReference>
<dbReference type="GO" id="GO:0052621">
    <property type="term" value="F:diguanylate cyclase activity"/>
    <property type="evidence" value="ECO:0007669"/>
    <property type="project" value="UniProtKB-EC"/>
</dbReference>
<keyword evidence="4" id="KW-0808">Transferase</keyword>
<dbReference type="Pfam" id="PF08448">
    <property type="entry name" value="PAS_4"/>
    <property type="match status" value="1"/>
</dbReference>
<keyword evidence="1" id="KW-0812">Transmembrane</keyword>
<accession>A0ABT2UP94</accession>
<feature type="transmembrane region" description="Helical" evidence="1">
    <location>
        <begin position="6"/>
        <end position="27"/>
    </location>
</feature>
<dbReference type="NCBIfam" id="TIGR00229">
    <property type="entry name" value="sensory_box"/>
    <property type="match status" value="1"/>
</dbReference>
<reference evidence="4 5" key="1">
    <citation type="submission" date="2022-09" db="EMBL/GenBank/DDBJ databases">
        <authorList>
            <person name="Han X.L."/>
            <person name="Wang Q."/>
            <person name="Lu T."/>
        </authorList>
    </citation>
    <scope>NUCLEOTIDE SEQUENCE [LARGE SCALE GENOMIC DNA]</scope>
    <source>
        <strain evidence="4 5">WQ 127069</strain>
    </source>
</reference>
<dbReference type="NCBIfam" id="TIGR00254">
    <property type="entry name" value="GGDEF"/>
    <property type="match status" value="1"/>
</dbReference>
<dbReference type="InterPro" id="IPR035965">
    <property type="entry name" value="PAS-like_dom_sf"/>
</dbReference>
<dbReference type="InterPro" id="IPR050469">
    <property type="entry name" value="Diguanylate_Cyclase"/>
</dbReference>
<gene>
    <name evidence="4" type="ORF">OB236_30505</name>
</gene>
<dbReference type="CDD" id="cd01949">
    <property type="entry name" value="GGDEF"/>
    <property type="match status" value="1"/>
</dbReference>
<dbReference type="Gene3D" id="3.30.70.270">
    <property type="match status" value="1"/>
</dbReference>
<feature type="transmembrane region" description="Helical" evidence="1">
    <location>
        <begin position="180"/>
        <end position="199"/>
    </location>
</feature>
<keyword evidence="1" id="KW-1133">Transmembrane helix</keyword>
<keyword evidence="5" id="KW-1185">Reference proteome</keyword>
<dbReference type="InterPro" id="IPR013656">
    <property type="entry name" value="PAS_4"/>
</dbReference>
<dbReference type="Gene3D" id="3.30.450.20">
    <property type="entry name" value="PAS domain"/>
    <property type="match status" value="1"/>
</dbReference>
<dbReference type="PROSITE" id="PS50112">
    <property type="entry name" value="PAS"/>
    <property type="match status" value="1"/>
</dbReference>
<dbReference type="EC" id="2.7.7.65" evidence="4"/>
<evidence type="ECO:0000259" key="3">
    <source>
        <dbReference type="PROSITE" id="PS50887"/>
    </source>
</evidence>
<dbReference type="SUPFAM" id="SSF55785">
    <property type="entry name" value="PYP-like sensor domain (PAS domain)"/>
    <property type="match status" value="1"/>
</dbReference>
<dbReference type="SMART" id="SM00091">
    <property type="entry name" value="PAS"/>
    <property type="match status" value="1"/>
</dbReference>
<evidence type="ECO:0000256" key="1">
    <source>
        <dbReference type="SAM" id="Phobius"/>
    </source>
</evidence>
<feature type="transmembrane region" description="Helical" evidence="1">
    <location>
        <begin position="219"/>
        <end position="242"/>
    </location>
</feature>
<dbReference type="PROSITE" id="PS50887">
    <property type="entry name" value="GGDEF"/>
    <property type="match status" value="1"/>
</dbReference>
<name>A0ABT2UP94_9BACL</name>
<feature type="domain" description="PAS" evidence="2">
    <location>
        <begin position="234"/>
        <end position="280"/>
    </location>
</feature>
<protein>
    <submittedName>
        <fullName evidence="4">Diguanylate cyclase</fullName>
        <ecNumber evidence="4">2.7.7.65</ecNumber>
    </submittedName>
</protein>
<evidence type="ECO:0000313" key="4">
    <source>
        <dbReference type="EMBL" id="MCU6796465.1"/>
    </source>
</evidence>
<feature type="domain" description="GGDEF" evidence="3">
    <location>
        <begin position="386"/>
        <end position="518"/>
    </location>
</feature>
<keyword evidence="4" id="KW-0548">Nucleotidyltransferase</keyword>
<dbReference type="InterPro" id="IPR029787">
    <property type="entry name" value="Nucleotide_cyclase"/>
</dbReference>
<dbReference type="CDD" id="cd00130">
    <property type="entry name" value="PAS"/>
    <property type="match status" value="1"/>
</dbReference>
<feature type="transmembrane region" description="Helical" evidence="1">
    <location>
        <begin position="147"/>
        <end position="168"/>
    </location>
</feature>